<sequence>MSSSSSRLSSSPSITTSTPSPSHTTTSSPLSSSPPSSPSSSGGSSSSRSNSVKSSTNNNQSVLSTASTGNISSSSINSQRSRRYTGGSNELSRPSIASREGWNENTILVIPSNALWVESFSDASSKGGANSSSAGSGSCSGSGNGHSSLTSSSKLSSNNKSFTTNHSSSMHDLHGIITAAEKDDFTLKSATLSVKFNYSICNTVVVNESNVMTTNRAEKLRQKTHLPISVGCFVLDKNGNLVDVLTLEQPKSLITVESVENIQGLNSRKCDSGLSSPQMEKASPNVGGVTYGDPQNEKSMTRNTMSTRTNVPNLHESCTPLLRIEHEVYSAQSEADQRKNLGLRRSLRSSSSSETSSTHGSSTNLKKTSIGGFHLRTGSTAINSQNSGSFIKNNAVSTSPESSQSDSLTIDREVAEEWTEIKLQNVKQSFVMQIRNWKHFYEPPFTYPDMVDDMKRTYWSHFKKFLDDFTVSTTKKLITPTSASSKPPGTLSEESSTQNHAPINTEDSAFNFCKQAIQNLMFSKHNEEQAKHMAKYLSENPYGEYNKIVFFLEGDLNCLEGDLTVSFENSLEYMKRDYNELDYRVTLPKYIHQLNVSINQPSVMKKNNIISTLFSMTFDRTRKDFIIETADPLSTCSNYSTLSCQPYPLPYQCNLFHLPKVIDGFNTSKLDLYPLRGNQSLILQSKSDSTIGAKTFNGEKLRIRLTEENRALGIRPIRVNHYCLLLDSQGSVLDVVCHDKAKSVHNLNGKPTVTNHLAESISGNCDVFTNAFDYFDITMENLKQVHELYILSIIGDGYEKSEIPKMGLSNTAINNISSFLYFDSMLGIYYLDNENNEVNIRNFSVNASPSNCIIWCKMSYTGCESFAFKSLGENITLSRKNGVSVLSEAVHHLTYFKPSKIAPCPSIFELTQTTLEGETVSTLETPIQFSVHSPLLLKFKGISHNTFGSTAIENSKPSVLLNIFLFDHEAYFLKKHTIELKREGPLLDGTVDPMAIIPKLVEKTHVLFCIISIYDGSSREVKRVSFEDEAQMEAVEPSVQTELKRLSINSSASSSKNENKSDTIRMVSVLDSKTKQPQFTFPLSEVSAMAQVVNEYNMQVDIESQAKLDHAGYKHLLGFKLEKMENDPNAWQFSFIGEWMPISQERETTVRDKGWIYHLSDLYLMNNPTYQRSTNEKTSHAPLLAQSQYICFGVKFEDVTKKLSLRSDLCPLTSGKSKKAMTYKHIADHMVLKMEALCYNWKGEMKQTLTSSNSMPLSGTVEKYISEDHTRFAAVIDQSNPLNTKVEWPVEGEHDDAQFYIVLDDIRNHSLDEGLKRASNRLSIRRNKSEFALPDPNTIIYFSILLKVHIEVSGNDISPDDVTELLSQLNALLKIYNMETKNEDCRFSVSASQIPFKTATTAVNSSFFLCSIKCQYSSENKDKAWHITPILQRKQITEIGKYLAPISKVLQVQIMEASELPVMDTISGMCDGFVTVYLIESEEDFHSSKKKKLYKTNTIKKNLNPKWNNEVFSINIHDHLSKLGLLFTVSDRDMLSTEVIGHIFIPWGDIENRSAKFYSILKNVSTSHTVEASPLSSSGQFLGKLRIRFELLGASKNNFDQPLELIKSTLKKIKN</sequence>
<dbReference type="VEuPathDB" id="AmoebaDB:NF0107270"/>
<feature type="compositionally biased region" description="Low complexity" evidence="3">
    <location>
        <begin position="64"/>
        <end position="79"/>
    </location>
</feature>
<dbReference type="EMBL" id="VFQX01000022">
    <property type="protein sequence ID" value="KAF0980052.1"/>
    <property type="molecule type" value="Genomic_DNA"/>
</dbReference>
<dbReference type="Proteomes" id="UP000444721">
    <property type="component" value="Unassembled WGS sequence"/>
</dbReference>
<name>A0A6A5BZV3_NAEFO</name>
<evidence type="ECO:0000256" key="1">
    <source>
        <dbReference type="ARBA" id="ARBA00022723"/>
    </source>
</evidence>
<dbReference type="Pfam" id="PF00168">
    <property type="entry name" value="C2"/>
    <property type="match status" value="1"/>
</dbReference>
<feature type="domain" description="C2" evidence="4">
    <location>
        <begin position="1430"/>
        <end position="1561"/>
    </location>
</feature>
<evidence type="ECO:0000256" key="3">
    <source>
        <dbReference type="SAM" id="MobiDB-lite"/>
    </source>
</evidence>
<dbReference type="PANTHER" id="PTHR45911:SF4">
    <property type="entry name" value="MULTIPLE C2 AND TRANSMEMBRANE DOMAIN-CONTAINING PROTEIN"/>
    <property type="match status" value="1"/>
</dbReference>
<evidence type="ECO:0000313" key="6">
    <source>
        <dbReference type="Proteomes" id="UP000444721"/>
    </source>
</evidence>
<dbReference type="InterPro" id="IPR000008">
    <property type="entry name" value="C2_dom"/>
</dbReference>
<feature type="compositionally biased region" description="Polar residues" evidence="3">
    <location>
        <begin position="301"/>
        <end position="312"/>
    </location>
</feature>
<dbReference type="OrthoDB" id="10257866at2759"/>
<feature type="compositionally biased region" description="Low complexity" evidence="3">
    <location>
        <begin position="126"/>
        <end position="137"/>
    </location>
</feature>
<evidence type="ECO:0000313" key="5">
    <source>
        <dbReference type="EMBL" id="KAF0980052.1"/>
    </source>
</evidence>
<dbReference type="VEuPathDB" id="AmoebaDB:NfTy_048560"/>
<keyword evidence="2" id="KW-0106">Calcium</keyword>
<evidence type="ECO:0000259" key="4">
    <source>
        <dbReference type="PROSITE" id="PS50004"/>
    </source>
</evidence>
<dbReference type="Gene3D" id="2.60.40.150">
    <property type="entry name" value="C2 domain"/>
    <property type="match status" value="1"/>
</dbReference>
<accession>A0A6A5BZV3</accession>
<protein>
    <recommendedName>
        <fullName evidence="4">C2 domain-containing protein</fullName>
    </recommendedName>
</protein>
<feature type="compositionally biased region" description="Low complexity" evidence="3">
    <location>
        <begin position="1"/>
        <end position="56"/>
    </location>
</feature>
<comment type="caution">
    <text evidence="5">The sequence shown here is derived from an EMBL/GenBank/DDBJ whole genome shotgun (WGS) entry which is preliminary data.</text>
</comment>
<gene>
    <name evidence="5" type="ORF">FDP41_001205</name>
</gene>
<proteinExistence type="predicted"/>
<dbReference type="SMART" id="SM00239">
    <property type="entry name" value="C2"/>
    <property type="match status" value="1"/>
</dbReference>
<keyword evidence="6" id="KW-1185">Reference proteome</keyword>
<feature type="compositionally biased region" description="Low complexity" evidence="3">
    <location>
        <begin position="145"/>
        <end position="161"/>
    </location>
</feature>
<dbReference type="PROSITE" id="PS50004">
    <property type="entry name" value="C2"/>
    <property type="match status" value="1"/>
</dbReference>
<feature type="region of interest" description="Disordered" evidence="3">
    <location>
        <begin position="1"/>
        <end position="95"/>
    </location>
</feature>
<dbReference type="OMA" id="PSNCIIW"/>
<evidence type="ECO:0000256" key="2">
    <source>
        <dbReference type="ARBA" id="ARBA00022837"/>
    </source>
</evidence>
<dbReference type="VEuPathDB" id="AmoebaDB:FDP41_001205"/>
<dbReference type="InterPro" id="IPR035892">
    <property type="entry name" value="C2_domain_sf"/>
</dbReference>
<dbReference type="GeneID" id="68108423"/>
<feature type="region of interest" description="Disordered" evidence="3">
    <location>
        <begin position="479"/>
        <end position="500"/>
    </location>
</feature>
<keyword evidence="1" id="KW-0479">Metal-binding</keyword>
<organism evidence="5 6">
    <name type="scientific">Naegleria fowleri</name>
    <name type="common">Brain eating amoeba</name>
    <dbReference type="NCBI Taxonomy" id="5763"/>
    <lineage>
        <taxon>Eukaryota</taxon>
        <taxon>Discoba</taxon>
        <taxon>Heterolobosea</taxon>
        <taxon>Tetramitia</taxon>
        <taxon>Eutetramitia</taxon>
        <taxon>Vahlkampfiidae</taxon>
        <taxon>Naegleria</taxon>
    </lineage>
</organism>
<dbReference type="RefSeq" id="XP_044564765.1">
    <property type="nucleotide sequence ID" value="XM_044702527.1"/>
</dbReference>
<dbReference type="SUPFAM" id="SSF49562">
    <property type="entry name" value="C2 domain (Calcium/lipid-binding domain, CaLB)"/>
    <property type="match status" value="1"/>
</dbReference>
<dbReference type="GO" id="GO:0005509">
    <property type="term" value="F:calcium ion binding"/>
    <property type="evidence" value="ECO:0007669"/>
    <property type="project" value="TreeGrafter"/>
</dbReference>
<dbReference type="GO" id="GO:0016020">
    <property type="term" value="C:membrane"/>
    <property type="evidence" value="ECO:0007669"/>
    <property type="project" value="TreeGrafter"/>
</dbReference>
<feature type="region of interest" description="Disordered" evidence="3">
    <location>
        <begin position="332"/>
        <end position="408"/>
    </location>
</feature>
<reference evidence="5 6" key="1">
    <citation type="journal article" date="2019" name="Sci. Rep.">
        <title>Nanopore sequencing improves the draft genome of the human pathogenic amoeba Naegleria fowleri.</title>
        <authorList>
            <person name="Liechti N."/>
            <person name="Schurch N."/>
            <person name="Bruggmann R."/>
            <person name="Wittwer M."/>
        </authorList>
    </citation>
    <scope>NUCLEOTIDE SEQUENCE [LARGE SCALE GENOMIC DNA]</scope>
    <source>
        <strain evidence="5 6">ATCC 30894</strain>
    </source>
</reference>
<feature type="region of interest" description="Disordered" evidence="3">
    <location>
        <begin position="126"/>
        <end position="167"/>
    </location>
</feature>
<feature type="compositionally biased region" description="Polar residues" evidence="3">
    <location>
        <begin position="377"/>
        <end position="408"/>
    </location>
</feature>
<feature type="region of interest" description="Disordered" evidence="3">
    <location>
        <begin position="268"/>
        <end position="313"/>
    </location>
</feature>
<feature type="compositionally biased region" description="Low complexity" evidence="3">
    <location>
        <begin position="348"/>
        <end position="363"/>
    </location>
</feature>
<dbReference type="PANTHER" id="PTHR45911">
    <property type="entry name" value="C2 DOMAIN-CONTAINING PROTEIN"/>
    <property type="match status" value="1"/>
</dbReference>